<geneLocation type="plasmid" evidence="3 4">
    <name>pSM101A</name>
</geneLocation>
<gene>
    <name evidence="3" type="ordered locus">CPR_A0003</name>
</gene>
<dbReference type="SMART" id="SM00646">
    <property type="entry name" value="Ami_3"/>
    <property type="match status" value="1"/>
</dbReference>
<accession>Q0SPN3</accession>
<name>Q0SPN3_CLOPS</name>
<evidence type="ECO:0000256" key="1">
    <source>
        <dbReference type="ARBA" id="ARBA00022801"/>
    </source>
</evidence>
<dbReference type="AlphaFoldDB" id="Q0SPN3"/>
<dbReference type="GO" id="GO:0030288">
    <property type="term" value="C:outer membrane-bounded periplasmic space"/>
    <property type="evidence" value="ECO:0007669"/>
    <property type="project" value="TreeGrafter"/>
</dbReference>
<dbReference type="PANTHER" id="PTHR30404:SF0">
    <property type="entry name" value="N-ACETYLMURAMOYL-L-ALANINE AMIDASE AMIC"/>
    <property type="match status" value="1"/>
</dbReference>
<dbReference type="EMBL" id="CP000313">
    <property type="protein sequence ID" value="ABG87875.1"/>
    <property type="molecule type" value="Genomic_DNA"/>
</dbReference>
<dbReference type="RefSeq" id="WP_011593323.1">
    <property type="nucleotide sequence ID" value="NC_008263.1"/>
</dbReference>
<organism evidence="3 4">
    <name type="scientific">Clostridium perfringens (strain SM101 / Type A)</name>
    <dbReference type="NCBI Taxonomy" id="289380"/>
    <lineage>
        <taxon>Bacteria</taxon>
        <taxon>Bacillati</taxon>
        <taxon>Bacillota</taxon>
        <taxon>Clostridia</taxon>
        <taxon>Eubacteriales</taxon>
        <taxon>Clostridiaceae</taxon>
        <taxon>Clostridium</taxon>
    </lineage>
</organism>
<dbReference type="SMR" id="Q0SPN3"/>
<dbReference type="InterPro" id="IPR050695">
    <property type="entry name" value="N-acetylmuramoyl_amidase_3"/>
</dbReference>
<dbReference type="BioCyc" id="CPER289380:GI76-2748-MONOMER"/>
<dbReference type="SUPFAM" id="SSF53187">
    <property type="entry name" value="Zn-dependent exopeptidases"/>
    <property type="match status" value="1"/>
</dbReference>
<dbReference type="Proteomes" id="UP000001824">
    <property type="component" value="Plasmid pSM101A"/>
</dbReference>
<dbReference type="KEGG" id="cpr:CPR_A0003"/>
<evidence type="ECO:0000313" key="4">
    <source>
        <dbReference type="Proteomes" id="UP000001824"/>
    </source>
</evidence>
<feature type="domain" description="MurNAc-LAA" evidence="2">
    <location>
        <begin position="62"/>
        <end position="174"/>
    </location>
</feature>
<dbReference type="EC" id="3.5.1.28" evidence="3"/>
<dbReference type="CDD" id="cd02696">
    <property type="entry name" value="MurNAc-LAA"/>
    <property type="match status" value="1"/>
</dbReference>
<keyword evidence="3" id="KW-0614">Plasmid</keyword>
<dbReference type="PANTHER" id="PTHR30404">
    <property type="entry name" value="N-ACETYLMURAMOYL-L-ALANINE AMIDASE"/>
    <property type="match status" value="1"/>
</dbReference>
<dbReference type="Pfam" id="PF01520">
    <property type="entry name" value="Amidase_3"/>
    <property type="match status" value="1"/>
</dbReference>
<dbReference type="GO" id="GO:0009253">
    <property type="term" value="P:peptidoglycan catabolic process"/>
    <property type="evidence" value="ECO:0007669"/>
    <property type="project" value="InterPro"/>
</dbReference>
<dbReference type="GO" id="GO:0008745">
    <property type="term" value="F:N-acetylmuramoyl-L-alanine amidase activity"/>
    <property type="evidence" value="ECO:0007669"/>
    <property type="project" value="UniProtKB-EC"/>
</dbReference>
<sequence length="343" mass="38608">MKIAIRGGHNFLSKGACGLIDETTENRKVYKSVIKNLIENNFEVLDVTPGDCDVNTDLKFGVEKANNFNADLFISIHFDKCYEKFDGPLGTGTWVCEKGGKAEVYAKNIVDTVSEGTSLKNRGVKTNAKLYELNKTIMPAVIVEVCFCESKVDVDIYKEKGSELIGYLIAKGICKSVNKEISEDLPQNNKEQENINLQDNKTFKTNATAKVALDPRDNPSNNYRDLGEIFANERIKILPEICDLKTFLPATYWKDSENKESTPIWINSKQSVLKIDTNATVINVLTELDARYDPSPNSNRMGYVKNSERLFVHKVENNYALATYLAGEGYKTAWFTSKYIKLD</sequence>
<evidence type="ECO:0000313" key="3">
    <source>
        <dbReference type="EMBL" id="ABG87875.1"/>
    </source>
</evidence>
<dbReference type="InterPro" id="IPR002508">
    <property type="entry name" value="MurNAc-LAA_cat"/>
</dbReference>
<reference evidence="3 4" key="1">
    <citation type="journal article" date="2006" name="Genome Res.">
        <title>Skewed genomic variability in strains of the toxigenic bacterial pathogen, Clostridium perfringens.</title>
        <authorList>
            <person name="Myers G.S."/>
            <person name="Rasko D.A."/>
            <person name="Cheung J.K."/>
            <person name="Ravel J."/>
            <person name="Seshadri R."/>
            <person name="Deboy R.T."/>
            <person name="Ren Q."/>
            <person name="Varga J."/>
            <person name="Awad M.M."/>
            <person name="Brinkac L.M."/>
            <person name="Daugherty S.C."/>
            <person name="Haft D.H."/>
            <person name="Dodson R.J."/>
            <person name="Madupu R."/>
            <person name="Nelson W.C."/>
            <person name="Rosovitz M.J."/>
            <person name="Sullivan S.A."/>
            <person name="Khouri H."/>
            <person name="Dimitrov G.I."/>
            <person name="Watkins K.L."/>
            <person name="Mulligan S."/>
            <person name="Benton J."/>
            <person name="Radune D."/>
            <person name="Fisher D.J."/>
            <person name="Atkins H.S."/>
            <person name="Hiscox T."/>
            <person name="Jost B.H."/>
            <person name="Billington S.J."/>
            <person name="Songer J.G."/>
            <person name="McClane B.A."/>
            <person name="Titball R.W."/>
            <person name="Rood J.I."/>
            <person name="Melville S.B."/>
            <person name="Paulsen I.T."/>
        </authorList>
    </citation>
    <scope>NUCLEOTIDE SEQUENCE [LARGE SCALE GENOMIC DNA]</scope>
    <source>
        <strain evidence="4">SM101 / Type A</strain>
        <plasmid evidence="4">Plasmid pSM101A</plasmid>
    </source>
</reference>
<dbReference type="Gene3D" id="3.40.630.40">
    <property type="entry name" value="Zn-dependent exopeptidases"/>
    <property type="match status" value="1"/>
</dbReference>
<protein>
    <submittedName>
        <fullName evidence="3">N-acetylmuramoyl-L-alanine amidase domain protein</fullName>
        <ecNumber evidence="3">3.5.1.28</ecNumber>
    </submittedName>
</protein>
<keyword evidence="1 3" id="KW-0378">Hydrolase</keyword>
<proteinExistence type="predicted"/>
<evidence type="ECO:0000259" key="2">
    <source>
        <dbReference type="SMART" id="SM00646"/>
    </source>
</evidence>